<keyword evidence="2" id="KW-0732">Signal</keyword>
<dbReference type="AlphaFoldDB" id="A0AAW1TVI6"/>
<dbReference type="Proteomes" id="UP001431783">
    <property type="component" value="Unassembled WGS sequence"/>
</dbReference>
<evidence type="ECO:0000256" key="1">
    <source>
        <dbReference type="SAM" id="MobiDB-lite"/>
    </source>
</evidence>
<feature type="chain" id="PRO_5043430241" evidence="2">
    <location>
        <begin position="24"/>
        <end position="202"/>
    </location>
</feature>
<keyword evidence="4" id="KW-1185">Reference proteome</keyword>
<name>A0AAW1TVI6_9CUCU</name>
<dbReference type="EMBL" id="JARQZJ010000034">
    <property type="protein sequence ID" value="KAK9875577.1"/>
    <property type="molecule type" value="Genomic_DNA"/>
</dbReference>
<organism evidence="3 4">
    <name type="scientific">Henosepilachna vigintioctopunctata</name>
    <dbReference type="NCBI Taxonomy" id="420089"/>
    <lineage>
        <taxon>Eukaryota</taxon>
        <taxon>Metazoa</taxon>
        <taxon>Ecdysozoa</taxon>
        <taxon>Arthropoda</taxon>
        <taxon>Hexapoda</taxon>
        <taxon>Insecta</taxon>
        <taxon>Pterygota</taxon>
        <taxon>Neoptera</taxon>
        <taxon>Endopterygota</taxon>
        <taxon>Coleoptera</taxon>
        <taxon>Polyphaga</taxon>
        <taxon>Cucujiformia</taxon>
        <taxon>Coccinelloidea</taxon>
        <taxon>Coccinellidae</taxon>
        <taxon>Epilachninae</taxon>
        <taxon>Epilachnini</taxon>
        <taxon>Henosepilachna</taxon>
    </lineage>
</organism>
<evidence type="ECO:0000313" key="4">
    <source>
        <dbReference type="Proteomes" id="UP001431783"/>
    </source>
</evidence>
<reference evidence="3 4" key="1">
    <citation type="submission" date="2023-03" db="EMBL/GenBank/DDBJ databases">
        <title>Genome insight into feeding habits of ladybird beetles.</title>
        <authorList>
            <person name="Li H.-S."/>
            <person name="Huang Y.-H."/>
            <person name="Pang H."/>
        </authorList>
    </citation>
    <scope>NUCLEOTIDE SEQUENCE [LARGE SCALE GENOMIC DNA]</scope>
    <source>
        <strain evidence="3">SYSU_2023b</strain>
        <tissue evidence="3">Whole body</tissue>
    </source>
</reference>
<evidence type="ECO:0000256" key="2">
    <source>
        <dbReference type="SAM" id="SignalP"/>
    </source>
</evidence>
<accession>A0AAW1TVI6</accession>
<comment type="caution">
    <text evidence="3">The sequence shown here is derived from an EMBL/GenBank/DDBJ whole genome shotgun (WGS) entry which is preliminary data.</text>
</comment>
<proteinExistence type="predicted"/>
<feature type="region of interest" description="Disordered" evidence="1">
    <location>
        <begin position="141"/>
        <end position="163"/>
    </location>
</feature>
<sequence>MAPFIELLNWEFFLYLIFAPRLAFPNASGLYGTGRSLEDFSSARHYRYTIFLLASEFPTRKAKYPRDNIQLVFPRVFLTGILGTNARFWWISLHGWYLSGCPNCHPICQSVFEYRSLDPIEQELLYLFEQCCLECRPEATHRTPKSRNNVESGDEHEATDGQVKTSLVRRDAADILGVPGPRYNRISARYTYSYISRKAVLI</sequence>
<protein>
    <submittedName>
        <fullName evidence="3">Uncharacterized protein</fullName>
    </submittedName>
</protein>
<evidence type="ECO:0000313" key="3">
    <source>
        <dbReference type="EMBL" id="KAK9875577.1"/>
    </source>
</evidence>
<feature type="signal peptide" evidence="2">
    <location>
        <begin position="1"/>
        <end position="23"/>
    </location>
</feature>
<gene>
    <name evidence="3" type="ORF">WA026_009380</name>
</gene>